<evidence type="ECO:0000313" key="1">
    <source>
        <dbReference type="EMBL" id="STD59261.1"/>
    </source>
</evidence>
<evidence type="ECO:0000313" key="2">
    <source>
        <dbReference type="Proteomes" id="UP000254737"/>
    </source>
</evidence>
<proteinExistence type="predicted"/>
<name>A0A376GGC2_9FLAO</name>
<accession>A0A376GGC2</accession>
<sequence>MKKYLFVFFVCISIMLFSQESIKTPLIYLSCKKVEQKGNEELNKCFKQNFRKDFYKMVSTELRSRNLITNYLLKAEFNFTFDENGVISISDFEGSEDTKDILEKSLFRLNERIKGGKYKIIPAKNNEGKFIKTTIKVPFQYAFVRS</sequence>
<protein>
    <recommendedName>
        <fullName evidence="3">TonB C-terminal domain-containing protein</fullName>
    </recommendedName>
</protein>
<gene>
    <name evidence="1" type="ORF">NCTC13456_02898</name>
</gene>
<evidence type="ECO:0008006" key="3">
    <source>
        <dbReference type="Google" id="ProtNLM"/>
    </source>
</evidence>
<dbReference type="Proteomes" id="UP000254737">
    <property type="component" value="Unassembled WGS sequence"/>
</dbReference>
<dbReference type="AlphaFoldDB" id="A0A376GGC2"/>
<dbReference type="EMBL" id="UFXS01000001">
    <property type="protein sequence ID" value="STD59261.1"/>
    <property type="molecule type" value="Genomic_DNA"/>
</dbReference>
<reference evidence="1 2" key="1">
    <citation type="submission" date="2018-06" db="EMBL/GenBank/DDBJ databases">
        <authorList>
            <consortium name="Pathogen Informatics"/>
            <person name="Doyle S."/>
        </authorList>
    </citation>
    <scope>NUCLEOTIDE SEQUENCE [LARGE SCALE GENOMIC DNA]</scope>
    <source>
        <strain evidence="1 2">NCTC13456</strain>
    </source>
</reference>
<dbReference type="RefSeq" id="WP_125349044.1">
    <property type="nucleotide sequence ID" value="NZ_JAAGKM010000022.1"/>
</dbReference>
<organism evidence="1 2">
    <name type="scientific">Empedobacter falsenii</name>
    <dbReference type="NCBI Taxonomy" id="343874"/>
    <lineage>
        <taxon>Bacteria</taxon>
        <taxon>Pseudomonadati</taxon>
        <taxon>Bacteroidota</taxon>
        <taxon>Flavobacteriia</taxon>
        <taxon>Flavobacteriales</taxon>
        <taxon>Weeksellaceae</taxon>
        <taxon>Empedobacter</taxon>
    </lineage>
</organism>